<evidence type="ECO:0000313" key="2">
    <source>
        <dbReference type="Proteomes" id="UP000246991"/>
    </source>
</evidence>
<evidence type="ECO:0000313" key="1">
    <source>
        <dbReference type="EMBL" id="PWW77148.1"/>
    </source>
</evidence>
<protein>
    <submittedName>
        <fullName evidence="1">Uncharacterized protein</fullName>
    </submittedName>
</protein>
<proteinExistence type="predicted"/>
<sequence length="187" mass="20995">MTCFQVCTSPTVLKQPNKYSLRSLSLFSPPYHPPFSTLAKEVKKSYAEKEHVPFIAHIPQTPPSTTNFNALLQTPRAPLALSTPTDSFYRSTPHLENAPASTRHARDLQLEDKEDKRQIEDGEAKLEWGMQIVFEEPKGSWSIGKGRNVGLIPLVKVPEEAWVDGRRRLEEGISSTTPRSIPLEVCT</sequence>
<dbReference type="AlphaFoldDB" id="A0A317SS01"/>
<organism evidence="1 2">
    <name type="scientific">Tuber magnatum</name>
    <name type="common">white Piedmont truffle</name>
    <dbReference type="NCBI Taxonomy" id="42249"/>
    <lineage>
        <taxon>Eukaryota</taxon>
        <taxon>Fungi</taxon>
        <taxon>Dikarya</taxon>
        <taxon>Ascomycota</taxon>
        <taxon>Pezizomycotina</taxon>
        <taxon>Pezizomycetes</taxon>
        <taxon>Pezizales</taxon>
        <taxon>Tuberaceae</taxon>
        <taxon>Tuber</taxon>
    </lineage>
</organism>
<dbReference type="EMBL" id="PYWC01000026">
    <property type="protein sequence ID" value="PWW77148.1"/>
    <property type="molecule type" value="Genomic_DNA"/>
</dbReference>
<accession>A0A317SS01</accession>
<reference evidence="1 2" key="1">
    <citation type="submission" date="2018-03" db="EMBL/GenBank/DDBJ databases">
        <title>Genomes of Pezizomycetes fungi and the evolution of truffles.</title>
        <authorList>
            <person name="Murat C."/>
            <person name="Payen T."/>
            <person name="Noel B."/>
            <person name="Kuo A."/>
            <person name="Martin F.M."/>
        </authorList>
    </citation>
    <scope>NUCLEOTIDE SEQUENCE [LARGE SCALE GENOMIC DNA]</scope>
    <source>
        <strain evidence="1">091103-1</strain>
    </source>
</reference>
<comment type="caution">
    <text evidence="1">The sequence shown here is derived from an EMBL/GenBank/DDBJ whole genome shotgun (WGS) entry which is preliminary data.</text>
</comment>
<gene>
    <name evidence="1" type="ORF">C7212DRAFT_342955</name>
</gene>
<dbReference type="OrthoDB" id="10478951at2759"/>
<keyword evidence="2" id="KW-1185">Reference proteome</keyword>
<name>A0A317SS01_9PEZI</name>
<dbReference type="Proteomes" id="UP000246991">
    <property type="component" value="Unassembled WGS sequence"/>
</dbReference>